<proteinExistence type="predicted"/>
<evidence type="ECO:0000313" key="2">
    <source>
        <dbReference type="Proteomes" id="UP000789759"/>
    </source>
</evidence>
<protein>
    <submittedName>
        <fullName evidence="1">3035_t:CDS:1</fullName>
    </submittedName>
</protein>
<name>A0A9N9FLS3_9GLOM</name>
<dbReference type="AlphaFoldDB" id="A0A9N9FLS3"/>
<sequence>SLLHHIVSAANLNRTLDQKPRNLSPFISHRKYGPFDLSLVRNPKSQNLEH</sequence>
<dbReference type="Proteomes" id="UP000789759">
    <property type="component" value="Unassembled WGS sequence"/>
</dbReference>
<accession>A0A9N9FLS3</accession>
<gene>
    <name evidence="1" type="ORF">CPELLU_LOCUS4491</name>
</gene>
<comment type="caution">
    <text evidence="1">The sequence shown here is derived from an EMBL/GenBank/DDBJ whole genome shotgun (WGS) entry which is preliminary data.</text>
</comment>
<organism evidence="1 2">
    <name type="scientific">Cetraspora pellucida</name>
    <dbReference type="NCBI Taxonomy" id="1433469"/>
    <lineage>
        <taxon>Eukaryota</taxon>
        <taxon>Fungi</taxon>
        <taxon>Fungi incertae sedis</taxon>
        <taxon>Mucoromycota</taxon>
        <taxon>Glomeromycotina</taxon>
        <taxon>Glomeromycetes</taxon>
        <taxon>Diversisporales</taxon>
        <taxon>Gigasporaceae</taxon>
        <taxon>Cetraspora</taxon>
    </lineage>
</organism>
<evidence type="ECO:0000313" key="1">
    <source>
        <dbReference type="EMBL" id="CAG8545328.1"/>
    </source>
</evidence>
<dbReference type="EMBL" id="CAJVQA010002378">
    <property type="protein sequence ID" value="CAG8545328.1"/>
    <property type="molecule type" value="Genomic_DNA"/>
</dbReference>
<feature type="non-terminal residue" evidence="1">
    <location>
        <position position="1"/>
    </location>
</feature>
<keyword evidence="2" id="KW-1185">Reference proteome</keyword>
<reference evidence="1" key="1">
    <citation type="submission" date="2021-06" db="EMBL/GenBank/DDBJ databases">
        <authorList>
            <person name="Kallberg Y."/>
            <person name="Tangrot J."/>
            <person name="Rosling A."/>
        </authorList>
    </citation>
    <scope>NUCLEOTIDE SEQUENCE</scope>
    <source>
        <strain evidence="1">FL966</strain>
    </source>
</reference>